<organism evidence="2 3">
    <name type="scientific">Candidatus Doudnabacteria bacterium RIFCSPHIGHO2_01_FULL_46_14</name>
    <dbReference type="NCBI Taxonomy" id="1817824"/>
    <lineage>
        <taxon>Bacteria</taxon>
        <taxon>Candidatus Doudnaibacteriota</taxon>
    </lineage>
</organism>
<keyword evidence="1" id="KW-1133">Transmembrane helix</keyword>
<feature type="transmembrane region" description="Helical" evidence="1">
    <location>
        <begin position="60"/>
        <end position="82"/>
    </location>
</feature>
<keyword evidence="1" id="KW-0812">Transmembrane</keyword>
<protein>
    <submittedName>
        <fullName evidence="2">Uncharacterized protein</fullName>
    </submittedName>
</protein>
<dbReference type="AlphaFoldDB" id="A0A1F5NPD1"/>
<name>A0A1F5NPD1_9BACT</name>
<accession>A0A1F5NPD1</accession>
<keyword evidence="1" id="KW-0472">Membrane</keyword>
<gene>
    <name evidence="2" type="ORF">A2751_00375</name>
</gene>
<sequence length="87" mass="9801">MNKLNAVALANTFAIIDIVLHPLFHLWVSVNPESYEKIMNLFVAGLHLQVSEFDSSLEHIILGTIVEATVFWILAFVGASLYNRMSR</sequence>
<evidence type="ECO:0000313" key="2">
    <source>
        <dbReference type="EMBL" id="OGE79536.1"/>
    </source>
</evidence>
<proteinExistence type="predicted"/>
<comment type="caution">
    <text evidence="2">The sequence shown here is derived from an EMBL/GenBank/DDBJ whole genome shotgun (WGS) entry which is preliminary data.</text>
</comment>
<feature type="transmembrane region" description="Helical" evidence="1">
    <location>
        <begin position="7"/>
        <end position="28"/>
    </location>
</feature>
<evidence type="ECO:0000256" key="1">
    <source>
        <dbReference type="SAM" id="Phobius"/>
    </source>
</evidence>
<reference evidence="2 3" key="1">
    <citation type="journal article" date="2016" name="Nat. Commun.">
        <title>Thousands of microbial genomes shed light on interconnected biogeochemical processes in an aquifer system.</title>
        <authorList>
            <person name="Anantharaman K."/>
            <person name="Brown C.T."/>
            <person name="Hug L.A."/>
            <person name="Sharon I."/>
            <person name="Castelle C.J."/>
            <person name="Probst A.J."/>
            <person name="Thomas B.C."/>
            <person name="Singh A."/>
            <person name="Wilkins M.J."/>
            <person name="Karaoz U."/>
            <person name="Brodie E.L."/>
            <person name="Williams K.H."/>
            <person name="Hubbard S.S."/>
            <person name="Banfield J.F."/>
        </authorList>
    </citation>
    <scope>NUCLEOTIDE SEQUENCE [LARGE SCALE GENOMIC DNA]</scope>
</reference>
<dbReference type="EMBL" id="MFEK01000001">
    <property type="protein sequence ID" value="OGE79536.1"/>
    <property type="molecule type" value="Genomic_DNA"/>
</dbReference>
<evidence type="ECO:0000313" key="3">
    <source>
        <dbReference type="Proteomes" id="UP000176864"/>
    </source>
</evidence>
<dbReference type="Proteomes" id="UP000176864">
    <property type="component" value="Unassembled WGS sequence"/>
</dbReference>
<dbReference type="STRING" id="1817824.A2751_00375"/>